<evidence type="ECO:0000259" key="10">
    <source>
        <dbReference type="PROSITE" id="PS50011"/>
    </source>
</evidence>
<dbReference type="OrthoDB" id="6513151at2759"/>
<evidence type="ECO:0000256" key="3">
    <source>
        <dbReference type="ARBA" id="ARBA00022679"/>
    </source>
</evidence>
<keyword evidence="4" id="KW-0547">Nucleotide-binding</keyword>
<dbReference type="GO" id="GO:0004674">
    <property type="term" value="F:protein serine/threonine kinase activity"/>
    <property type="evidence" value="ECO:0007669"/>
    <property type="project" value="UniProtKB-KW"/>
</dbReference>
<feature type="compositionally biased region" description="Basic and acidic residues" evidence="9">
    <location>
        <begin position="110"/>
        <end position="131"/>
    </location>
</feature>
<dbReference type="PANTHER" id="PTHR43895">
    <property type="entry name" value="CALCIUM/CALMODULIN-DEPENDENT PROTEIN KINASE KINASE-RELATED"/>
    <property type="match status" value="1"/>
</dbReference>
<evidence type="ECO:0000256" key="1">
    <source>
        <dbReference type="ARBA" id="ARBA00012513"/>
    </source>
</evidence>
<evidence type="ECO:0000256" key="2">
    <source>
        <dbReference type="ARBA" id="ARBA00022527"/>
    </source>
</evidence>
<dbReference type="Gene3D" id="1.10.510.10">
    <property type="entry name" value="Transferase(Phosphotransferase) domain 1"/>
    <property type="match status" value="1"/>
</dbReference>
<feature type="region of interest" description="Disordered" evidence="9">
    <location>
        <begin position="1"/>
        <end position="20"/>
    </location>
</feature>
<keyword evidence="6" id="KW-0067">ATP-binding</keyword>
<dbReference type="PROSITE" id="PS00108">
    <property type="entry name" value="PROTEIN_KINASE_ST"/>
    <property type="match status" value="1"/>
</dbReference>
<gene>
    <name evidence="11" type="ORF">EBH_0072720</name>
</gene>
<evidence type="ECO:0000256" key="7">
    <source>
        <dbReference type="ARBA" id="ARBA00047899"/>
    </source>
</evidence>
<evidence type="ECO:0000313" key="11">
    <source>
        <dbReference type="EMBL" id="CDJ47402.1"/>
    </source>
</evidence>
<dbReference type="PROSITE" id="PS50011">
    <property type="entry name" value="PROTEIN_KINASE_DOM"/>
    <property type="match status" value="1"/>
</dbReference>
<dbReference type="InterPro" id="IPR011009">
    <property type="entry name" value="Kinase-like_dom_sf"/>
</dbReference>
<reference evidence="11" key="2">
    <citation type="submission" date="2013-10" db="EMBL/GenBank/DDBJ databases">
        <authorList>
            <person name="Aslett M."/>
        </authorList>
    </citation>
    <scope>NUCLEOTIDE SEQUENCE [LARGE SCALE GENOMIC DNA]</scope>
    <source>
        <strain evidence="11">Houghton</strain>
    </source>
</reference>
<feature type="region of interest" description="Disordered" evidence="9">
    <location>
        <begin position="99"/>
        <end position="140"/>
    </location>
</feature>
<dbReference type="GO" id="GO:0005524">
    <property type="term" value="F:ATP binding"/>
    <property type="evidence" value="ECO:0007669"/>
    <property type="project" value="UniProtKB-KW"/>
</dbReference>
<dbReference type="AlphaFoldDB" id="U6LAE3"/>
<keyword evidence="3" id="KW-0808">Transferase</keyword>
<sequence length="554" mass="62014">MSGELPHVAEQESIVSPSTVDKSIQTDAPVRYNAHSAGGNAGTERRRQRDPYFPYFLTLGMACAVLSTFLCKVPEAARGRLHVYKERGDYCAFDRSIPSSAEMSSPTVEPEQRRHVEDGNAHPEDNKEDASRSSSVASAAPSLPVGQLPVYDMWGLPMLDRFEKMLPLDVKRGRDEIAAFLVEGHLDDEPVAEEDPDKLPTIAKALSNDSSGSLIGMTVPLKNVRPLHWTGRDGHLPRLLRINRILGTGSTAIVVEAEDTDTHQLFGMRIIGQSAEQAQWFENDDSFIREIQKELDLEEEGAKQLCGGIPANMVASKKGISVPLYTADIVGVPEAKRVGRYFILGRVQLMERLYGTILDLFITAEDVVEKAREYIGRRLLQIVLKIQQAGLSHNDLKWANMLLRSDGSFLVSDWGSGLPFGKPYRKLTLHTPEYREPQLALDKDSKAYERGFKIPEASSDLWSLGILLYELFTDARNPYLEGEMEDGADQERQLAQWLIESNARSASLEPTLEAAETPTRWRQLILRLLEPCRSNRITAWGILEEFPDLVYIPE</sequence>
<dbReference type="InterPro" id="IPR000719">
    <property type="entry name" value="Prot_kinase_dom"/>
</dbReference>
<reference evidence="11" key="1">
    <citation type="submission" date="2013-10" db="EMBL/GenBank/DDBJ databases">
        <title>Genomic analysis of the causative agents of coccidiosis in chickens.</title>
        <authorList>
            <person name="Reid A.J."/>
            <person name="Blake D."/>
            <person name="Billington K."/>
            <person name="Browne H."/>
            <person name="Dunn M."/>
            <person name="Hung S."/>
            <person name="Kawahara F."/>
            <person name="Miranda-Saavedra D."/>
            <person name="Mourier T."/>
            <person name="Nagra H."/>
            <person name="Otto T.D."/>
            <person name="Rawlings N."/>
            <person name="Sanchez A."/>
            <person name="Sanders M."/>
            <person name="Subramaniam C."/>
            <person name="Tay Y."/>
            <person name="Dear P."/>
            <person name="Doerig C."/>
            <person name="Gruber A."/>
            <person name="Parkinson J."/>
            <person name="Shirley M."/>
            <person name="Wan K.L."/>
            <person name="Berriman M."/>
            <person name="Tomley F."/>
            <person name="Pain A."/>
        </authorList>
    </citation>
    <scope>NUCLEOTIDE SEQUENCE [LARGE SCALE GENOMIC DNA]</scope>
    <source>
        <strain evidence="11">Houghton</strain>
    </source>
</reference>
<evidence type="ECO:0000256" key="5">
    <source>
        <dbReference type="ARBA" id="ARBA00022777"/>
    </source>
</evidence>
<keyword evidence="2" id="KW-0723">Serine/threonine-protein kinase</keyword>
<evidence type="ECO:0000256" key="4">
    <source>
        <dbReference type="ARBA" id="ARBA00022741"/>
    </source>
</evidence>
<comment type="catalytic activity">
    <reaction evidence="8">
        <text>L-seryl-[protein] + ATP = O-phospho-L-seryl-[protein] + ADP + H(+)</text>
        <dbReference type="Rhea" id="RHEA:17989"/>
        <dbReference type="Rhea" id="RHEA-COMP:9863"/>
        <dbReference type="Rhea" id="RHEA-COMP:11604"/>
        <dbReference type="ChEBI" id="CHEBI:15378"/>
        <dbReference type="ChEBI" id="CHEBI:29999"/>
        <dbReference type="ChEBI" id="CHEBI:30616"/>
        <dbReference type="ChEBI" id="CHEBI:83421"/>
        <dbReference type="ChEBI" id="CHEBI:456216"/>
        <dbReference type="EC" id="2.7.11.1"/>
    </reaction>
</comment>
<dbReference type="Proteomes" id="UP000030750">
    <property type="component" value="Unassembled WGS sequence"/>
</dbReference>
<accession>U6LAE3</accession>
<dbReference type="EC" id="2.7.11.1" evidence="1"/>
<organism evidence="11 12">
    <name type="scientific">Eimeria brunetti</name>
    <dbReference type="NCBI Taxonomy" id="51314"/>
    <lineage>
        <taxon>Eukaryota</taxon>
        <taxon>Sar</taxon>
        <taxon>Alveolata</taxon>
        <taxon>Apicomplexa</taxon>
        <taxon>Conoidasida</taxon>
        <taxon>Coccidia</taxon>
        <taxon>Eucoccidiorida</taxon>
        <taxon>Eimeriorina</taxon>
        <taxon>Eimeriidae</taxon>
        <taxon>Eimeria</taxon>
    </lineage>
</organism>
<proteinExistence type="predicted"/>
<dbReference type="InterPro" id="IPR008271">
    <property type="entry name" value="Ser/Thr_kinase_AS"/>
</dbReference>
<name>U6LAE3_9EIME</name>
<evidence type="ECO:0000313" key="12">
    <source>
        <dbReference type="Proteomes" id="UP000030750"/>
    </source>
</evidence>
<keyword evidence="12" id="KW-1185">Reference proteome</keyword>
<dbReference type="EMBL" id="HG710718">
    <property type="protein sequence ID" value="CDJ47402.1"/>
    <property type="molecule type" value="Genomic_DNA"/>
</dbReference>
<keyword evidence="5" id="KW-0418">Kinase</keyword>
<evidence type="ECO:0000256" key="8">
    <source>
        <dbReference type="ARBA" id="ARBA00048679"/>
    </source>
</evidence>
<comment type="catalytic activity">
    <reaction evidence="7">
        <text>L-threonyl-[protein] + ATP = O-phospho-L-threonyl-[protein] + ADP + H(+)</text>
        <dbReference type="Rhea" id="RHEA:46608"/>
        <dbReference type="Rhea" id="RHEA-COMP:11060"/>
        <dbReference type="Rhea" id="RHEA-COMP:11605"/>
        <dbReference type="ChEBI" id="CHEBI:15378"/>
        <dbReference type="ChEBI" id="CHEBI:30013"/>
        <dbReference type="ChEBI" id="CHEBI:30616"/>
        <dbReference type="ChEBI" id="CHEBI:61977"/>
        <dbReference type="ChEBI" id="CHEBI:456216"/>
        <dbReference type="EC" id="2.7.11.1"/>
    </reaction>
</comment>
<dbReference type="GO" id="GO:0007165">
    <property type="term" value="P:signal transduction"/>
    <property type="evidence" value="ECO:0007669"/>
    <property type="project" value="TreeGrafter"/>
</dbReference>
<dbReference type="Pfam" id="PF00069">
    <property type="entry name" value="Pkinase"/>
    <property type="match status" value="1"/>
</dbReference>
<feature type="domain" description="Protein kinase" evidence="10">
    <location>
        <begin position="240"/>
        <end position="549"/>
    </location>
</feature>
<protein>
    <recommendedName>
        <fullName evidence="1">non-specific serine/threonine protein kinase</fullName>
        <ecNumber evidence="1">2.7.11.1</ecNumber>
    </recommendedName>
</protein>
<dbReference type="PANTHER" id="PTHR43895:SF32">
    <property type="entry name" value="SERINE_THREONINE-PROTEIN KINASE CHK1"/>
    <property type="match status" value="1"/>
</dbReference>
<evidence type="ECO:0000256" key="6">
    <source>
        <dbReference type="ARBA" id="ARBA00022840"/>
    </source>
</evidence>
<dbReference type="SMART" id="SM00220">
    <property type="entry name" value="S_TKc"/>
    <property type="match status" value="1"/>
</dbReference>
<evidence type="ECO:0000256" key="9">
    <source>
        <dbReference type="SAM" id="MobiDB-lite"/>
    </source>
</evidence>
<dbReference type="SUPFAM" id="SSF56112">
    <property type="entry name" value="Protein kinase-like (PK-like)"/>
    <property type="match status" value="1"/>
</dbReference>
<dbReference type="VEuPathDB" id="ToxoDB:EBH_0072720"/>